<organism evidence="1 2">
    <name type="scientific">Rhizobium lusitanum</name>
    <dbReference type="NCBI Taxonomy" id="293958"/>
    <lineage>
        <taxon>Bacteria</taxon>
        <taxon>Pseudomonadati</taxon>
        <taxon>Pseudomonadota</taxon>
        <taxon>Alphaproteobacteria</taxon>
        <taxon>Hyphomicrobiales</taxon>
        <taxon>Rhizobiaceae</taxon>
        <taxon>Rhizobium/Agrobacterium group</taxon>
        <taxon>Rhizobium</taxon>
    </lineage>
</organism>
<dbReference type="Proteomes" id="UP000565576">
    <property type="component" value="Unassembled WGS sequence"/>
</dbReference>
<comment type="caution">
    <text evidence="1">The sequence shown here is derived from an EMBL/GenBank/DDBJ whole genome shotgun (WGS) entry which is preliminary data.</text>
</comment>
<dbReference type="EMBL" id="JACHBG010000003">
    <property type="protein sequence ID" value="MBB6484426.1"/>
    <property type="molecule type" value="Genomic_DNA"/>
</dbReference>
<gene>
    <name evidence="1" type="ORF">GGD46_001704</name>
</gene>
<reference evidence="1 2" key="1">
    <citation type="submission" date="2020-08" db="EMBL/GenBank/DDBJ databases">
        <title>Genomic Encyclopedia of Type Strains, Phase IV (KMG-V): Genome sequencing to study the core and pangenomes of soil and plant-associated prokaryotes.</title>
        <authorList>
            <person name="Whitman W."/>
        </authorList>
    </citation>
    <scope>NUCLEOTIDE SEQUENCE [LARGE SCALE GENOMIC DNA]</scope>
    <source>
        <strain evidence="1 2">SEMIA 4060</strain>
    </source>
</reference>
<evidence type="ECO:0000313" key="1">
    <source>
        <dbReference type="EMBL" id="MBB6484426.1"/>
    </source>
</evidence>
<proteinExistence type="predicted"/>
<dbReference type="AlphaFoldDB" id="A0A7X0IRM6"/>
<protein>
    <submittedName>
        <fullName evidence="1">Uncharacterized protein</fullName>
    </submittedName>
</protein>
<name>A0A7X0IRM6_9HYPH</name>
<dbReference type="RefSeq" id="WP_184703285.1">
    <property type="nucleotide sequence ID" value="NZ_JACHBG010000003.1"/>
</dbReference>
<evidence type="ECO:0000313" key="2">
    <source>
        <dbReference type="Proteomes" id="UP000565576"/>
    </source>
</evidence>
<accession>A0A7X0IRM6</accession>
<sequence>MRDIKPPPVSDGHPDRNLECQVALSDAFAELADKAIAVGWPEEEVAAALPALADNRMLGAAQIAKINDLLSSLKRR</sequence>